<organism evidence="2 3">
    <name type="scientific">Cirrhinus molitorella</name>
    <name type="common">mud carp</name>
    <dbReference type="NCBI Taxonomy" id="172907"/>
    <lineage>
        <taxon>Eukaryota</taxon>
        <taxon>Metazoa</taxon>
        <taxon>Chordata</taxon>
        <taxon>Craniata</taxon>
        <taxon>Vertebrata</taxon>
        <taxon>Euteleostomi</taxon>
        <taxon>Actinopterygii</taxon>
        <taxon>Neopterygii</taxon>
        <taxon>Teleostei</taxon>
        <taxon>Ostariophysi</taxon>
        <taxon>Cypriniformes</taxon>
        <taxon>Cyprinidae</taxon>
        <taxon>Labeoninae</taxon>
        <taxon>Labeonini</taxon>
        <taxon>Cirrhinus</taxon>
    </lineage>
</organism>
<evidence type="ECO:0000256" key="1">
    <source>
        <dbReference type="SAM" id="MobiDB-lite"/>
    </source>
</evidence>
<feature type="region of interest" description="Disordered" evidence="1">
    <location>
        <begin position="231"/>
        <end position="254"/>
    </location>
</feature>
<comment type="caution">
    <text evidence="2">The sequence shown here is derived from an EMBL/GenBank/DDBJ whole genome shotgun (WGS) entry which is preliminary data.</text>
</comment>
<proteinExistence type="predicted"/>
<evidence type="ECO:0000313" key="2">
    <source>
        <dbReference type="EMBL" id="KAK2916621.1"/>
    </source>
</evidence>
<dbReference type="AlphaFoldDB" id="A0AA88Q902"/>
<accession>A0AA88Q902</accession>
<sequence length="254" mass="27509">MTTAVLGLGTSPSPLALSPPLSSEIPEHWPHLDAGFLFNSPASSSCGRDVTRQLAAAESEAGHRCQKNYQSLTPTANKHKRFPSHVQPEDGKGIHPGHEILALEKSTGSVRQVKVTADPVGKWACVPRSYAHTPKRFCLFANCHKPSFAVLMPEHLEHNGGDYFPPPSGGLVTWYCEPLGSKNLEPTTPLQEAELWPGLLEEAEAEKGKVLKCAWENSQQVMSVLTAYGRASSSSSSGPRPSTLPLPPYSVRRI</sequence>
<dbReference type="Proteomes" id="UP001187343">
    <property type="component" value="Unassembled WGS sequence"/>
</dbReference>
<reference evidence="2" key="1">
    <citation type="submission" date="2023-08" db="EMBL/GenBank/DDBJ databases">
        <title>Chromosome-level Genome Assembly of mud carp (Cirrhinus molitorella).</title>
        <authorList>
            <person name="Liu H."/>
        </authorList>
    </citation>
    <scope>NUCLEOTIDE SEQUENCE</scope>
    <source>
        <strain evidence="2">Prfri</strain>
        <tissue evidence="2">Muscle</tissue>
    </source>
</reference>
<feature type="region of interest" description="Disordered" evidence="1">
    <location>
        <begin position="72"/>
        <end position="96"/>
    </location>
</feature>
<keyword evidence="3" id="KW-1185">Reference proteome</keyword>
<gene>
    <name evidence="2" type="ORF">Q8A67_000995</name>
</gene>
<protein>
    <submittedName>
        <fullName evidence="2">Uncharacterized protein</fullName>
    </submittedName>
</protein>
<name>A0AA88Q902_9TELE</name>
<evidence type="ECO:0000313" key="3">
    <source>
        <dbReference type="Proteomes" id="UP001187343"/>
    </source>
</evidence>
<dbReference type="EMBL" id="JAUYZG010000001">
    <property type="protein sequence ID" value="KAK2916621.1"/>
    <property type="molecule type" value="Genomic_DNA"/>
</dbReference>
<feature type="compositionally biased region" description="Basic and acidic residues" evidence="1">
    <location>
        <begin position="87"/>
        <end position="96"/>
    </location>
</feature>
<feature type="compositionally biased region" description="Low complexity" evidence="1">
    <location>
        <begin position="231"/>
        <end position="241"/>
    </location>
</feature>